<organism evidence="2 3">
    <name type="scientific">Paenibacillus xylanilyticus</name>
    <dbReference type="NCBI Taxonomy" id="248903"/>
    <lineage>
        <taxon>Bacteria</taxon>
        <taxon>Bacillati</taxon>
        <taxon>Bacillota</taxon>
        <taxon>Bacilli</taxon>
        <taxon>Bacillales</taxon>
        <taxon>Paenibacillaceae</taxon>
        <taxon>Paenibacillus</taxon>
    </lineage>
</organism>
<sequence length="149" mass="17062">MGINDYLRELNTSRTKADEIDEYVRQIKRLRKQADQYDEDSPGGMIEKVRLLTDAHMLMGRVSAQKTGDHAKIHVLRDNVDAEARARAKRGEKEVAAAQATAELRMIEADALEQKMYWKNELDSVKEKIYELRLRVRVEMHITGGGVHG</sequence>
<comment type="caution">
    <text evidence="2">The sequence shown here is derived from an EMBL/GenBank/DDBJ whole genome shotgun (WGS) entry which is preliminary data.</text>
</comment>
<dbReference type="RefSeq" id="WP_175397635.1">
    <property type="nucleotide sequence ID" value="NZ_JABMCB010000193.1"/>
</dbReference>
<evidence type="ECO:0000313" key="2">
    <source>
        <dbReference type="EMBL" id="NUU77990.1"/>
    </source>
</evidence>
<keyword evidence="1" id="KW-0175">Coiled coil</keyword>
<name>A0A7Y6C1B7_9BACL</name>
<evidence type="ECO:0000313" key="3">
    <source>
        <dbReference type="Proteomes" id="UP000526125"/>
    </source>
</evidence>
<dbReference type="AlphaFoldDB" id="A0A7Y6C1B7"/>
<dbReference type="EMBL" id="JABMCB010000193">
    <property type="protein sequence ID" value="NUU77990.1"/>
    <property type="molecule type" value="Genomic_DNA"/>
</dbReference>
<evidence type="ECO:0000256" key="1">
    <source>
        <dbReference type="SAM" id="Coils"/>
    </source>
</evidence>
<keyword evidence="3" id="KW-1185">Reference proteome</keyword>
<protein>
    <submittedName>
        <fullName evidence="2">Uncharacterized protein</fullName>
    </submittedName>
</protein>
<reference evidence="2 3" key="1">
    <citation type="submission" date="2020-05" db="EMBL/GenBank/DDBJ databases">
        <title>Genome Sequencing of Type Strains.</title>
        <authorList>
            <person name="Lemaire J.F."/>
            <person name="Inderbitzin P."/>
            <person name="Gregorio O.A."/>
            <person name="Collins S.B."/>
            <person name="Wespe N."/>
            <person name="Knight-Connoni V."/>
        </authorList>
    </citation>
    <scope>NUCLEOTIDE SEQUENCE [LARGE SCALE GENOMIC DNA]</scope>
    <source>
        <strain evidence="2 3">LMG 21957</strain>
    </source>
</reference>
<accession>A0A7Y6C1B7</accession>
<feature type="coiled-coil region" evidence="1">
    <location>
        <begin position="13"/>
        <end position="40"/>
    </location>
</feature>
<gene>
    <name evidence="2" type="ORF">HP552_22510</name>
</gene>
<proteinExistence type="predicted"/>
<dbReference type="Proteomes" id="UP000526125">
    <property type="component" value="Unassembled WGS sequence"/>
</dbReference>